<dbReference type="GO" id="GO:0005667">
    <property type="term" value="C:transcription regulator complex"/>
    <property type="evidence" value="ECO:0007669"/>
    <property type="project" value="TreeGrafter"/>
</dbReference>
<dbReference type="AlphaFoldDB" id="A0A9P0FH07"/>
<gene>
    <name evidence="5" type="ORF">MELIAE_LOCUS5142</name>
</gene>
<evidence type="ECO:0000259" key="4">
    <source>
        <dbReference type="PROSITE" id="PS51031"/>
    </source>
</evidence>
<dbReference type="InterPro" id="IPR006578">
    <property type="entry name" value="MADF-dom"/>
</dbReference>
<keyword evidence="6" id="KW-1185">Reference proteome</keyword>
<evidence type="ECO:0000256" key="1">
    <source>
        <dbReference type="PROSITE-ProRule" id="PRU00371"/>
    </source>
</evidence>
<reference evidence="5" key="1">
    <citation type="submission" date="2021-12" db="EMBL/GenBank/DDBJ databases">
        <authorList>
            <person name="King R."/>
        </authorList>
    </citation>
    <scope>NUCLEOTIDE SEQUENCE</scope>
</reference>
<dbReference type="SMART" id="SM00595">
    <property type="entry name" value="MADF"/>
    <property type="match status" value="1"/>
</dbReference>
<evidence type="ECO:0000259" key="3">
    <source>
        <dbReference type="PROSITE" id="PS51029"/>
    </source>
</evidence>
<evidence type="ECO:0008006" key="7">
    <source>
        <dbReference type="Google" id="ProtNLM"/>
    </source>
</evidence>
<feature type="compositionally biased region" description="Basic and acidic residues" evidence="2">
    <location>
        <begin position="101"/>
        <end position="120"/>
    </location>
</feature>
<name>A0A9P0FH07_BRAAE</name>
<dbReference type="GO" id="GO:0003677">
    <property type="term" value="F:DNA binding"/>
    <property type="evidence" value="ECO:0007669"/>
    <property type="project" value="InterPro"/>
</dbReference>
<evidence type="ECO:0000256" key="2">
    <source>
        <dbReference type="SAM" id="MobiDB-lite"/>
    </source>
</evidence>
<dbReference type="Pfam" id="PF10545">
    <property type="entry name" value="MADF_DNA_bdg"/>
    <property type="match status" value="1"/>
</dbReference>
<dbReference type="Proteomes" id="UP001154078">
    <property type="component" value="Chromosome 3"/>
</dbReference>
<sequence length="225" mass="26817">MDINTQIILQVKHYECLYNHNVLEYKTISVRNAAWRNIANELNVSADYAKETWEKLRRCFCNARNRRLSKVNPFRKPWRYEKEMDFLLPFSEIRGSNLNSDEQKKQNKEPDSMKDESIKQEHLTDDEVDEFIVGEEIDENDFTAFNNEHDLSTNSEDFYTTKSIPKKIKLDNELSSTKYVLDNFDETELFFLSMARMVKKLPKQEQSRIKMDISNIVFKAEQKFD</sequence>
<organism evidence="5 6">
    <name type="scientific">Brassicogethes aeneus</name>
    <name type="common">Rape pollen beetle</name>
    <name type="synonym">Meligethes aeneus</name>
    <dbReference type="NCBI Taxonomy" id="1431903"/>
    <lineage>
        <taxon>Eukaryota</taxon>
        <taxon>Metazoa</taxon>
        <taxon>Ecdysozoa</taxon>
        <taxon>Arthropoda</taxon>
        <taxon>Hexapoda</taxon>
        <taxon>Insecta</taxon>
        <taxon>Pterygota</taxon>
        <taxon>Neoptera</taxon>
        <taxon>Endopterygota</taxon>
        <taxon>Coleoptera</taxon>
        <taxon>Polyphaga</taxon>
        <taxon>Cucujiformia</taxon>
        <taxon>Nitidulidae</taxon>
        <taxon>Meligethinae</taxon>
        <taxon>Brassicogethes</taxon>
    </lineage>
</organism>
<feature type="domain" description="BESS" evidence="4">
    <location>
        <begin position="184"/>
        <end position="223"/>
    </location>
</feature>
<accession>A0A9P0FH07</accession>
<dbReference type="PANTHER" id="PTHR12243:SF67">
    <property type="entry name" value="COREPRESSOR OF PANGOLIN, ISOFORM A-RELATED"/>
    <property type="match status" value="1"/>
</dbReference>
<proteinExistence type="predicted"/>
<dbReference type="PROSITE" id="PS51031">
    <property type="entry name" value="BESS"/>
    <property type="match status" value="1"/>
</dbReference>
<comment type="subcellular location">
    <subcellularLocation>
        <location evidence="1">Nucleus</location>
    </subcellularLocation>
</comment>
<keyword evidence="1" id="KW-0539">Nucleus</keyword>
<evidence type="ECO:0000313" key="6">
    <source>
        <dbReference type="Proteomes" id="UP001154078"/>
    </source>
</evidence>
<dbReference type="Pfam" id="PF02944">
    <property type="entry name" value="BESS"/>
    <property type="match status" value="1"/>
</dbReference>
<dbReference type="InterPro" id="IPR004210">
    <property type="entry name" value="BESS_motif"/>
</dbReference>
<dbReference type="GO" id="GO:0005634">
    <property type="term" value="C:nucleus"/>
    <property type="evidence" value="ECO:0007669"/>
    <property type="project" value="UniProtKB-SubCell"/>
</dbReference>
<feature type="domain" description="MADF" evidence="3">
    <location>
        <begin position="6"/>
        <end position="92"/>
    </location>
</feature>
<dbReference type="InterPro" id="IPR039353">
    <property type="entry name" value="TF_Adf1"/>
</dbReference>
<dbReference type="EMBL" id="OV121134">
    <property type="protein sequence ID" value="CAH0553037.1"/>
    <property type="molecule type" value="Genomic_DNA"/>
</dbReference>
<dbReference type="GO" id="GO:0006357">
    <property type="term" value="P:regulation of transcription by RNA polymerase II"/>
    <property type="evidence" value="ECO:0007669"/>
    <property type="project" value="TreeGrafter"/>
</dbReference>
<feature type="region of interest" description="Disordered" evidence="2">
    <location>
        <begin position="97"/>
        <end position="120"/>
    </location>
</feature>
<dbReference type="PANTHER" id="PTHR12243">
    <property type="entry name" value="MADF DOMAIN TRANSCRIPTION FACTOR"/>
    <property type="match status" value="1"/>
</dbReference>
<protein>
    <recommendedName>
        <fullName evidence="7">Transcription factor Adf-1</fullName>
    </recommendedName>
</protein>
<dbReference type="PROSITE" id="PS51029">
    <property type="entry name" value="MADF"/>
    <property type="match status" value="1"/>
</dbReference>
<dbReference type="OrthoDB" id="6784293at2759"/>
<evidence type="ECO:0000313" key="5">
    <source>
        <dbReference type="EMBL" id="CAH0553037.1"/>
    </source>
</evidence>